<dbReference type="AlphaFoldDB" id="A0A2G9T4X7"/>
<reference evidence="1 2" key="1">
    <citation type="submission" date="2015-09" db="EMBL/GenBank/DDBJ databases">
        <title>Draft genome of the parasitic nematode Teladorsagia circumcincta isolate WARC Sus (inbred).</title>
        <authorList>
            <person name="Mitreva M."/>
        </authorList>
    </citation>
    <scope>NUCLEOTIDE SEQUENCE [LARGE SCALE GENOMIC DNA]</scope>
    <source>
        <strain evidence="1 2">S</strain>
    </source>
</reference>
<sequence>MVAANKLLHLVEAFSTPWFLFSSPTNHHLVFFLLEVFNNIVQYQFDGNSNLIYTIIRKRQVFYQLANLPTDAASISKSLSGRKGKAREEMVEQLKSPTAPVPPEIPSDWVPTAEWADQWKSKLPLQTIMRLLQVLVPQVEKICIDK</sequence>
<accession>A0A2G9T4X7</accession>
<keyword evidence="2" id="KW-1185">Reference proteome</keyword>
<dbReference type="PANTHER" id="PTHR21575">
    <property type="entry name" value="PROTEIN HID1"/>
    <property type="match status" value="1"/>
</dbReference>
<dbReference type="GO" id="GO:0016020">
    <property type="term" value="C:membrane"/>
    <property type="evidence" value="ECO:0007669"/>
    <property type="project" value="TreeGrafter"/>
</dbReference>
<evidence type="ECO:0008006" key="3">
    <source>
        <dbReference type="Google" id="ProtNLM"/>
    </source>
</evidence>
<organism evidence="1 2">
    <name type="scientific">Teladorsagia circumcincta</name>
    <name type="common">Brown stomach worm</name>
    <name type="synonym">Ostertagia circumcincta</name>
    <dbReference type="NCBI Taxonomy" id="45464"/>
    <lineage>
        <taxon>Eukaryota</taxon>
        <taxon>Metazoa</taxon>
        <taxon>Ecdysozoa</taxon>
        <taxon>Nematoda</taxon>
        <taxon>Chromadorea</taxon>
        <taxon>Rhabditida</taxon>
        <taxon>Rhabditina</taxon>
        <taxon>Rhabditomorpha</taxon>
        <taxon>Strongyloidea</taxon>
        <taxon>Trichostrongylidae</taxon>
        <taxon>Teladorsagia</taxon>
    </lineage>
</organism>
<name>A0A2G9T4X7_TELCI</name>
<evidence type="ECO:0000313" key="2">
    <source>
        <dbReference type="Proteomes" id="UP000230423"/>
    </source>
</evidence>
<dbReference type="OrthoDB" id="432953at2759"/>
<gene>
    <name evidence="1" type="ORF">TELCIR_25707</name>
</gene>
<dbReference type="Pfam" id="PF09742">
    <property type="entry name" value="Dymeclin"/>
    <property type="match status" value="1"/>
</dbReference>
<dbReference type="GO" id="GO:0000138">
    <property type="term" value="C:Golgi trans cisterna"/>
    <property type="evidence" value="ECO:0007669"/>
    <property type="project" value="TreeGrafter"/>
</dbReference>
<dbReference type="EMBL" id="KZ422069">
    <property type="protein sequence ID" value="PIO52978.1"/>
    <property type="molecule type" value="Genomic_DNA"/>
</dbReference>
<dbReference type="GO" id="GO:0005797">
    <property type="term" value="C:Golgi medial cisterna"/>
    <property type="evidence" value="ECO:0007669"/>
    <property type="project" value="TreeGrafter"/>
</dbReference>
<dbReference type="Proteomes" id="UP000230423">
    <property type="component" value="Unassembled WGS sequence"/>
</dbReference>
<dbReference type="InterPro" id="IPR026705">
    <property type="entry name" value="Hid-1/Ecm30"/>
</dbReference>
<evidence type="ECO:0000313" key="1">
    <source>
        <dbReference type="EMBL" id="PIO52978.1"/>
    </source>
</evidence>
<protein>
    <recommendedName>
        <fullName evidence="3">Dymeclin</fullName>
    </recommendedName>
</protein>
<dbReference type="PANTHER" id="PTHR21575:SF12">
    <property type="entry name" value="PROTEIN HID1"/>
    <property type="match status" value="1"/>
</dbReference>
<proteinExistence type="predicted"/>